<organism evidence="1 2">
    <name type="scientific">Paraburkholderia silvatlantica</name>
    <dbReference type="NCBI Taxonomy" id="321895"/>
    <lineage>
        <taxon>Bacteria</taxon>
        <taxon>Pseudomonadati</taxon>
        <taxon>Pseudomonadota</taxon>
        <taxon>Betaproteobacteria</taxon>
        <taxon>Burkholderiales</taxon>
        <taxon>Burkholderiaceae</taxon>
        <taxon>Paraburkholderia</taxon>
    </lineage>
</organism>
<dbReference type="EMBL" id="QJSQ01000072">
    <property type="protein sequence ID" value="PYE11987.1"/>
    <property type="molecule type" value="Genomic_DNA"/>
</dbReference>
<name>A0A2V4T8V5_9BURK</name>
<reference evidence="1 2" key="1">
    <citation type="submission" date="2018-06" db="EMBL/GenBank/DDBJ databases">
        <title>Genomic Encyclopedia of Type Strains, Phase IV (KMG-V): Genome sequencing to study the core and pangenomes of soil and plant-associated prokaryotes.</title>
        <authorList>
            <person name="Whitman W."/>
        </authorList>
    </citation>
    <scope>NUCLEOTIDE SEQUENCE [LARGE SCALE GENOMIC DNA]</scope>
    <source>
        <strain evidence="1 2">SRCL-318</strain>
    </source>
</reference>
<protein>
    <submittedName>
        <fullName evidence="1">Uncharacterized protein</fullName>
    </submittedName>
</protein>
<gene>
    <name evidence="1" type="ORF">C7410_1724</name>
</gene>
<sequence length="43" mass="4920">MTTIRHYRGLDISLLVYPHRATQAGFGHNYEEGFDASIRISEP</sequence>
<feature type="non-terminal residue" evidence="1">
    <location>
        <position position="43"/>
    </location>
</feature>
<proteinExistence type="predicted"/>
<dbReference type="AlphaFoldDB" id="A0A2V4T8V5"/>
<comment type="caution">
    <text evidence="1">The sequence shown here is derived from an EMBL/GenBank/DDBJ whole genome shotgun (WGS) entry which is preliminary data.</text>
</comment>
<evidence type="ECO:0000313" key="2">
    <source>
        <dbReference type="Proteomes" id="UP000247772"/>
    </source>
</evidence>
<dbReference type="Proteomes" id="UP000247772">
    <property type="component" value="Unassembled WGS sequence"/>
</dbReference>
<accession>A0A2V4T8V5</accession>
<evidence type="ECO:0000313" key="1">
    <source>
        <dbReference type="EMBL" id="PYE11987.1"/>
    </source>
</evidence>